<evidence type="ECO:0000256" key="2">
    <source>
        <dbReference type="ARBA" id="ARBA00005502"/>
    </source>
</evidence>
<keyword evidence="8 11" id="KW-0520">NAD</keyword>
<evidence type="ECO:0000256" key="8">
    <source>
        <dbReference type="ARBA" id="ARBA00023027"/>
    </source>
</evidence>
<keyword evidence="4 11" id="KW-0332">GMP biosynthesis</keyword>
<dbReference type="RefSeq" id="WP_255874308.1">
    <property type="nucleotide sequence ID" value="NZ_JACASI010000025.1"/>
</dbReference>
<feature type="domain" description="CBS" evidence="15">
    <location>
        <begin position="96"/>
        <end position="151"/>
    </location>
</feature>
<comment type="caution">
    <text evidence="11">Lacks conserved residue(s) required for the propagation of feature annotation.</text>
</comment>
<comment type="function">
    <text evidence="11">Catalyzes the conversion of inosine 5'-phosphate (IMP) to xanthosine 5'-phosphate (XMP), the first committed and rate-limiting step in the de novo synthesis of guanine nucleotides, and therefore plays an important role in the regulation of cell growth.</text>
</comment>
<dbReference type="InterPro" id="IPR013785">
    <property type="entry name" value="Aldolase_TIM"/>
</dbReference>
<keyword evidence="7 11" id="KW-0560">Oxidoreductase</keyword>
<comment type="similarity">
    <text evidence="2 11 13">Belongs to the IMPDH/GMPR family.</text>
</comment>
<dbReference type="CDD" id="cd00381">
    <property type="entry name" value="IMPDH"/>
    <property type="match status" value="1"/>
</dbReference>
<evidence type="ECO:0000256" key="5">
    <source>
        <dbReference type="ARBA" id="ARBA00022755"/>
    </source>
</evidence>
<keyword evidence="9 12" id="KW-0129">CBS domain</keyword>
<dbReference type="HAMAP" id="MF_01964">
    <property type="entry name" value="IMPDH"/>
    <property type="match status" value="1"/>
</dbReference>
<dbReference type="SUPFAM" id="SSF51412">
    <property type="entry name" value="Inosine monophosphate dehydrogenase (IMPDH)"/>
    <property type="match status" value="1"/>
</dbReference>
<gene>
    <name evidence="11 16" type="primary">guaB</name>
    <name evidence="16" type="ORF">HXX02_08410</name>
</gene>
<accession>A0ABT1P039</accession>
<feature type="domain" description="CBS" evidence="15">
    <location>
        <begin position="155"/>
        <end position="213"/>
    </location>
</feature>
<feature type="binding site" evidence="11">
    <location>
        <begin position="340"/>
        <end position="342"/>
    </location>
    <ligand>
        <name>IMP</name>
        <dbReference type="ChEBI" id="CHEBI:58053"/>
    </ligand>
</feature>
<keyword evidence="17" id="KW-1185">Reference proteome</keyword>
<feature type="active site" description="Thioimidate intermediate" evidence="11">
    <location>
        <position position="307"/>
    </location>
</feature>
<dbReference type="PROSITE" id="PS00487">
    <property type="entry name" value="IMP_DH_GMP_RED"/>
    <property type="match status" value="1"/>
</dbReference>
<comment type="caution">
    <text evidence="16">The sequence shown here is derived from an EMBL/GenBank/DDBJ whole genome shotgun (WGS) entry which is preliminary data.</text>
</comment>
<evidence type="ECO:0000256" key="9">
    <source>
        <dbReference type="ARBA" id="ARBA00023122"/>
    </source>
</evidence>
<dbReference type="PANTHER" id="PTHR11911:SF111">
    <property type="entry name" value="INOSINE-5'-MONOPHOSPHATE DEHYDROGENASE"/>
    <property type="match status" value="1"/>
</dbReference>
<proteinExistence type="inferred from homology"/>
<comment type="pathway">
    <text evidence="11 14">Purine metabolism; XMP biosynthesis via de novo pathway; XMP from IMP: step 1/1.</text>
</comment>
<feature type="binding site" description="in other chain" evidence="11">
    <location>
        <position position="304"/>
    </location>
    <ligand>
        <name>K(+)</name>
        <dbReference type="ChEBI" id="CHEBI:29103"/>
        <note>ligand shared between two tetrameric partners</note>
    </ligand>
</feature>
<dbReference type="PROSITE" id="PS51371">
    <property type="entry name" value="CBS"/>
    <property type="match status" value="2"/>
</dbReference>
<dbReference type="InterPro" id="IPR005990">
    <property type="entry name" value="IMP_DH"/>
</dbReference>
<comment type="catalytic activity">
    <reaction evidence="10 11 14">
        <text>IMP + NAD(+) + H2O = XMP + NADH + H(+)</text>
        <dbReference type="Rhea" id="RHEA:11708"/>
        <dbReference type="ChEBI" id="CHEBI:15377"/>
        <dbReference type="ChEBI" id="CHEBI:15378"/>
        <dbReference type="ChEBI" id="CHEBI:57464"/>
        <dbReference type="ChEBI" id="CHEBI:57540"/>
        <dbReference type="ChEBI" id="CHEBI:57945"/>
        <dbReference type="ChEBI" id="CHEBI:58053"/>
        <dbReference type="EC" id="1.1.1.205"/>
    </reaction>
</comment>
<feature type="binding site" description="in other chain" evidence="11">
    <location>
        <position position="307"/>
    </location>
    <ligand>
        <name>K(+)</name>
        <dbReference type="ChEBI" id="CHEBI:29103"/>
        <note>ligand shared between two tetrameric partners</note>
    </ligand>
</feature>
<feature type="binding site" description="in other chain" evidence="11">
    <location>
        <position position="302"/>
    </location>
    <ligand>
        <name>K(+)</name>
        <dbReference type="ChEBI" id="CHEBI:29103"/>
        <note>ligand shared between two tetrameric partners</note>
    </ligand>
</feature>
<dbReference type="SMART" id="SM01240">
    <property type="entry name" value="IMPDH"/>
    <property type="match status" value="1"/>
</dbReference>
<dbReference type="PIRSF" id="PIRSF000130">
    <property type="entry name" value="IMPDH"/>
    <property type="match status" value="1"/>
</dbReference>
<reference evidence="16" key="1">
    <citation type="thesis" date="2020" institute="Technische Universitat Dresden" country="Dresden, Germany">
        <title>The Agarolytic System of Microbulbifer elongatus PORT2, Isolated from Batu Karas, Pangandaran West Java Indonesia.</title>
        <authorList>
            <person name="Anggraeni S.R."/>
        </authorList>
    </citation>
    <scope>NUCLEOTIDE SEQUENCE</scope>
    <source>
        <strain evidence="16">PORT2</strain>
    </source>
</reference>
<dbReference type="Proteomes" id="UP001205566">
    <property type="component" value="Unassembled WGS sequence"/>
</dbReference>
<dbReference type="InterPro" id="IPR001093">
    <property type="entry name" value="IMP_DH_GMPRt"/>
</dbReference>
<dbReference type="InterPro" id="IPR046342">
    <property type="entry name" value="CBS_dom_sf"/>
</dbReference>
<feature type="active site" description="Proton acceptor" evidence="11">
    <location>
        <position position="405"/>
    </location>
</feature>
<dbReference type="NCBIfam" id="TIGR01302">
    <property type="entry name" value="IMP_dehydrog"/>
    <property type="match status" value="1"/>
</dbReference>
<evidence type="ECO:0000256" key="7">
    <source>
        <dbReference type="ARBA" id="ARBA00023002"/>
    </source>
</evidence>
<evidence type="ECO:0000259" key="15">
    <source>
        <dbReference type="PROSITE" id="PS51371"/>
    </source>
</evidence>
<keyword evidence="3 11" id="KW-0479">Metal-binding</keyword>
<evidence type="ECO:0000313" key="16">
    <source>
        <dbReference type="EMBL" id="MCQ3829468.1"/>
    </source>
</evidence>
<feature type="binding site" evidence="11">
    <location>
        <begin position="387"/>
        <end position="391"/>
    </location>
    <ligand>
        <name>IMP</name>
        <dbReference type="ChEBI" id="CHEBI:58053"/>
    </ligand>
</feature>
<comment type="subunit">
    <text evidence="11">Homotetramer.</text>
</comment>
<dbReference type="EMBL" id="JACASI010000025">
    <property type="protein sequence ID" value="MCQ3829468.1"/>
    <property type="molecule type" value="Genomic_DNA"/>
</dbReference>
<feature type="binding site" evidence="11">
    <location>
        <position position="250"/>
    </location>
    <ligand>
        <name>NAD(+)</name>
        <dbReference type="ChEBI" id="CHEBI:57540"/>
    </ligand>
</feature>
<dbReference type="Pfam" id="PF00571">
    <property type="entry name" value="CBS"/>
    <property type="match status" value="2"/>
</dbReference>
<feature type="binding site" evidence="11">
    <location>
        <begin position="300"/>
        <end position="302"/>
    </location>
    <ligand>
        <name>NAD(+)</name>
        <dbReference type="ChEBI" id="CHEBI:57540"/>
    </ligand>
</feature>
<evidence type="ECO:0000256" key="10">
    <source>
        <dbReference type="ARBA" id="ARBA00048028"/>
    </source>
</evidence>
<keyword evidence="5 11" id="KW-0658">Purine biosynthesis</keyword>
<dbReference type="Gene3D" id="3.20.20.70">
    <property type="entry name" value="Aldolase class I"/>
    <property type="match status" value="1"/>
</dbReference>
<dbReference type="InterPro" id="IPR000644">
    <property type="entry name" value="CBS_dom"/>
</dbReference>
<feature type="binding site" evidence="11">
    <location>
        <position position="476"/>
    </location>
    <ligand>
        <name>K(+)</name>
        <dbReference type="ChEBI" id="CHEBI:29103"/>
        <note>ligand shared between two tetrameric partners</note>
    </ligand>
</feature>
<organism evidence="16 17">
    <name type="scientific">Microbulbifer elongatus</name>
    <dbReference type="NCBI Taxonomy" id="86173"/>
    <lineage>
        <taxon>Bacteria</taxon>
        <taxon>Pseudomonadati</taxon>
        <taxon>Pseudomonadota</taxon>
        <taxon>Gammaproteobacteria</taxon>
        <taxon>Cellvibrionales</taxon>
        <taxon>Microbulbiferaceae</taxon>
        <taxon>Microbulbifer</taxon>
    </lineage>
</organism>
<dbReference type="EC" id="1.1.1.205" evidence="11 14"/>
<evidence type="ECO:0000256" key="12">
    <source>
        <dbReference type="PROSITE-ProRule" id="PRU00703"/>
    </source>
</evidence>
<dbReference type="GO" id="GO:0003938">
    <property type="term" value="F:IMP dehydrogenase activity"/>
    <property type="evidence" value="ECO:0007669"/>
    <property type="project" value="UniProtKB-EC"/>
</dbReference>
<evidence type="ECO:0000256" key="11">
    <source>
        <dbReference type="HAMAP-Rule" id="MF_01964"/>
    </source>
</evidence>
<comment type="activity regulation">
    <text evidence="11">Mycophenolic acid (MPA) is a non-competitive inhibitor that prevents formation of the closed enzyme conformation by binding to the same site as the amobile flap. In contrast, mizoribine monophosphate (MZP) is a competitive inhibitor that induces the closed conformation. MPA is a potent inhibitor of mammalian IMPDHs but a poor inhibitor of the bacterial enzymes. MZP is a more potent inhibitor of bacterial IMPDH.</text>
</comment>
<comment type="cofactor">
    <cofactor evidence="1 11">
        <name>K(+)</name>
        <dbReference type="ChEBI" id="CHEBI:29103"/>
    </cofactor>
</comment>
<evidence type="ECO:0000256" key="1">
    <source>
        <dbReference type="ARBA" id="ARBA00001958"/>
    </source>
</evidence>
<feature type="binding site" evidence="11">
    <location>
        <position position="475"/>
    </location>
    <ligand>
        <name>K(+)</name>
        <dbReference type="ChEBI" id="CHEBI:29103"/>
        <note>ligand shared between two tetrameric partners</note>
    </ligand>
</feature>
<name>A0ABT1P039_9GAMM</name>
<evidence type="ECO:0000256" key="3">
    <source>
        <dbReference type="ARBA" id="ARBA00022723"/>
    </source>
</evidence>
<evidence type="ECO:0000256" key="6">
    <source>
        <dbReference type="ARBA" id="ARBA00022958"/>
    </source>
</evidence>
<dbReference type="InterPro" id="IPR015875">
    <property type="entry name" value="IMP_DH/GMP_Rdtase_CS"/>
</dbReference>
<feature type="binding site" evidence="11">
    <location>
        <position position="420"/>
    </location>
    <ligand>
        <name>IMP</name>
        <dbReference type="ChEBI" id="CHEBI:58053"/>
    </ligand>
</feature>
<dbReference type="SUPFAM" id="SSF54631">
    <property type="entry name" value="CBS-domain pair"/>
    <property type="match status" value="1"/>
</dbReference>
<feature type="binding site" evidence="11">
    <location>
        <begin position="363"/>
        <end position="364"/>
    </location>
    <ligand>
        <name>IMP</name>
        <dbReference type="ChEBI" id="CHEBI:58053"/>
    </ligand>
</feature>
<dbReference type="CDD" id="cd04601">
    <property type="entry name" value="CBS_pair_IMPDH"/>
    <property type="match status" value="1"/>
</dbReference>
<feature type="binding site" evidence="11">
    <location>
        <position position="474"/>
    </location>
    <ligand>
        <name>K(+)</name>
        <dbReference type="ChEBI" id="CHEBI:29103"/>
        <note>ligand shared between two tetrameric partners</note>
    </ligand>
</feature>
<evidence type="ECO:0000256" key="13">
    <source>
        <dbReference type="RuleBase" id="RU003927"/>
    </source>
</evidence>
<evidence type="ECO:0000313" key="17">
    <source>
        <dbReference type="Proteomes" id="UP001205566"/>
    </source>
</evidence>
<evidence type="ECO:0000256" key="14">
    <source>
        <dbReference type="RuleBase" id="RU003928"/>
    </source>
</evidence>
<dbReference type="PANTHER" id="PTHR11911">
    <property type="entry name" value="INOSINE-5-MONOPHOSPHATE DEHYDROGENASE RELATED"/>
    <property type="match status" value="1"/>
</dbReference>
<dbReference type="Pfam" id="PF00478">
    <property type="entry name" value="IMPDH"/>
    <property type="match status" value="1"/>
</dbReference>
<feature type="binding site" evidence="11">
    <location>
        <position position="305"/>
    </location>
    <ligand>
        <name>IMP</name>
        <dbReference type="ChEBI" id="CHEBI:58053"/>
    </ligand>
</feature>
<protein>
    <recommendedName>
        <fullName evidence="11 14">Inosine-5'-monophosphate dehydrogenase</fullName>
        <shortName evidence="11">IMP dehydrogenase</shortName>
        <shortName evidence="11">IMPD</shortName>
        <shortName evidence="11">IMPDH</shortName>
        <ecNumber evidence="11 14">1.1.1.205</ecNumber>
    </recommendedName>
</protein>
<keyword evidence="6 11" id="KW-0630">Potassium</keyword>
<dbReference type="SMART" id="SM00116">
    <property type="entry name" value="CBS"/>
    <property type="match status" value="2"/>
</dbReference>
<evidence type="ECO:0000256" key="4">
    <source>
        <dbReference type="ARBA" id="ARBA00022749"/>
    </source>
</evidence>
<sequence>MSESLRIAREALTFDDVLLVPGYSEVTAKDVSLKTKLSRNITLNIPLVSAAMDTVTESRLAIALAQEGGIGIIHKSMSIEEQALAVRAVKKFEAGVVKDPITIESDATVRELIALTSHHNISGVPVMEKGDLVGIVTSRDVRFQTNLDIPVAKIMTSKERLVTCDEGAAPEEVRELLHKHRIEKVLVVNDKFELRGLITVKDYNKAEQYPNSCKDADGRLRVGASVGTSPDTDDRVAALVEAGVDVLVVDTAHGHSKNVIERVRRIKDMHPQVDVIGGNIATGEAATALMEAGADAVKVGIGPGSICTTRIVTGIGVPQISAIAEVAKALEGTGVPLIADGGIRFSGDISKAIVAGAYSVMMGSMLAGTEEAPGEVELYQGRTYKSYRGMGSLGAMSRTQGSSDRYFQDASKGAEKLVPEGIEGRVPYKGPISAIVHQMMGGLRSAMGYTGSVDMETMRTKPQFVRVTAAGMGESHVHDVQITKEAPNYPVGGR</sequence>